<dbReference type="HOGENOM" id="CLU_042215_1_0_3"/>
<dbReference type="PANTHER" id="PTHR33835">
    <property type="entry name" value="YALI0C07656P"/>
    <property type="match status" value="1"/>
</dbReference>
<protein>
    <recommendedName>
        <fullName evidence="3">DUF4336 domain-containing protein</fullName>
    </recommendedName>
</protein>
<keyword evidence="2" id="KW-1185">Reference proteome</keyword>
<evidence type="ECO:0008006" key="3">
    <source>
        <dbReference type="Google" id="ProtNLM"/>
    </source>
</evidence>
<dbReference type="KEGG" id="csg:Cylst_2144"/>
<dbReference type="Pfam" id="PF14234">
    <property type="entry name" value="DUF4336"/>
    <property type="match status" value="1"/>
</dbReference>
<proteinExistence type="predicted"/>
<sequence>MNAEKGKSRKRPQEQKIHQSNDWSWPFWPALPLYPYGNRRTLRREIVKDTIWTFDQLHGILYTIVPIRMTIVKLEAGGLLVYAPVAPTPECIRLVNELVAKHGDVKYIILPTSSGLEHKIFVGPFARKFTTAMVFVAPHQWSFPINLPLSWLGFPQKRTQVLPEDNSQNPFGDEFDYEVLDINLGRGSFVEVAVFHKPSRTLLVTDSVLSVPENPPEILQLDPYPLLFHARENALQAIDNNEANRRQGWQRISLFAIYFRPCALEVTGLSQMFSDAKRAPDRSRKAYFGLFPFRWQENWQQSFTALRGNGRPFVAPILQTLILPQAPRQVLDWADKVASWDFQQIISCHFDSPISASPDQFRQAFAFLEKQPSASEDLSVTVNQPMLAEDLRFIKEIEADLLRRGIATPAKDKV</sequence>
<evidence type="ECO:0000313" key="1">
    <source>
        <dbReference type="EMBL" id="AFZ24381.1"/>
    </source>
</evidence>
<evidence type="ECO:0000313" key="2">
    <source>
        <dbReference type="Proteomes" id="UP000010475"/>
    </source>
</evidence>
<dbReference type="PANTHER" id="PTHR33835:SF2">
    <property type="entry name" value="LYSINE-TRNA LIGASE"/>
    <property type="match status" value="1"/>
</dbReference>
<name>K9WX53_9NOST</name>
<reference evidence="1 2" key="1">
    <citation type="submission" date="2012-06" db="EMBL/GenBank/DDBJ databases">
        <title>Finished chromosome of genome of Cylindrospermum stagnale PCC 7417.</title>
        <authorList>
            <consortium name="US DOE Joint Genome Institute"/>
            <person name="Gugger M."/>
            <person name="Coursin T."/>
            <person name="Rippka R."/>
            <person name="Tandeau De Marsac N."/>
            <person name="Huntemann M."/>
            <person name="Wei C.-L."/>
            <person name="Han J."/>
            <person name="Detter J.C."/>
            <person name="Han C."/>
            <person name="Tapia R."/>
            <person name="Chen A."/>
            <person name="Kyrpides N."/>
            <person name="Mavromatis K."/>
            <person name="Markowitz V."/>
            <person name="Szeto E."/>
            <person name="Ivanova N."/>
            <person name="Pagani I."/>
            <person name="Pati A."/>
            <person name="Goodwin L."/>
            <person name="Nordberg H.P."/>
            <person name="Cantor M.N."/>
            <person name="Hua S.X."/>
            <person name="Woyke T."/>
            <person name="Kerfeld C.A."/>
        </authorList>
    </citation>
    <scope>NUCLEOTIDE SEQUENCE [LARGE SCALE GENOMIC DNA]</scope>
    <source>
        <strain evidence="1 2">PCC 7417</strain>
    </source>
</reference>
<accession>K9WX53</accession>
<dbReference type="AlphaFoldDB" id="K9WX53"/>
<dbReference type="Proteomes" id="UP000010475">
    <property type="component" value="Chromosome"/>
</dbReference>
<dbReference type="OrthoDB" id="537092at2"/>
<dbReference type="InterPro" id="IPR025638">
    <property type="entry name" value="DUF4336"/>
</dbReference>
<organism evidence="1 2">
    <name type="scientific">Cylindrospermum stagnale PCC 7417</name>
    <dbReference type="NCBI Taxonomy" id="56107"/>
    <lineage>
        <taxon>Bacteria</taxon>
        <taxon>Bacillati</taxon>
        <taxon>Cyanobacteriota</taxon>
        <taxon>Cyanophyceae</taxon>
        <taxon>Nostocales</taxon>
        <taxon>Nostocaceae</taxon>
        <taxon>Cylindrospermum</taxon>
    </lineage>
</organism>
<gene>
    <name evidence="1" type="ORF">Cylst_2144</name>
</gene>
<dbReference type="RefSeq" id="WP_015207636.1">
    <property type="nucleotide sequence ID" value="NC_019757.1"/>
</dbReference>
<dbReference type="eggNOG" id="ENOG502Z7P6">
    <property type="taxonomic scope" value="Bacteria"/>
</dbReference>
<dbReference type="STRING" id="56107.Cylst_2144"/>
<dbReference type="EMBL" id="CP003642">
    <property type="protein sequence ID" value="AFZ24381.1"/>
    <property type="molecule type" value="Genomic_DNA"/>
</dbReference>
<dbReference type="PATRIC" id="fig|56107.3.peg.2368"/>